<dbReference type="FunFam" id="3.10.290.10:FF:000003">
    <property type="entry name" value="Pseudouridine synthase"/>
    <property type="match status" value="1"/>
</dbReference>
<evidence type="ECO:0000313" key="11">
    <source>
        <dbReference type="EMBL" id="BAV33358.1"/>
    </source>
</evidence>
<feature type="region of interest" description="Disordered" evidence="9">
    <location>
        <begin position="240"/>
        <end position="291"/>
    </location>
</feature>
<dbReference type="PROSITE" id="PS50889">
    <property type="entry name" value="S4"/>
    <property type="match status" value="1"/>
</dbReference>
<evidence type="ECO:0000256" key="3">
    <source>
        <dbReference type="ARBA" id="ARBA00022884"/>
    </source>
</evidence>
<dbReference type="EC" id="5.4.99.-" evidence="8"/>
<dbReference type="GO" id="GO:0003723">
    <property type="term" value="F:RNA binding"/>
    <property type="evidence" value="ECO:0007669"/>
    <property type="project" value="UniProtKB-KW"/>
</dbReference>
<evidence type="ECO:0000256" key="5">
    <source>
        <dbReference type="ARBA" id="ARBA00036944"/>
    </source>
</evidence>
<dbReference type="SMART" id="SM00363">
    <property type="entry name" value="S4"/>
    <property type="match status" value="1"/>
</dbReference>
<dbReference type="FunFam" id="3.30.70.1560:FF:000001">
    <property type="entry name" value="Pseudouridine synthase"/>
    <property type="match status" value="1"/>
</dbReference>
<dbReference type="FunFam" id="3.30.70.580:FF:000009">
    <property type="entry name" value="Pseudouridine synthase"/>
    <property type="match status" value="1"/>
</dbReference>
<dbReference type="InterPro" id="IPR002942">
    <property type="entry name" value="S4_RNA-bd"/>
</dbReference>
<dbReference type="Gene3D" id="3.30.70.580">
    <property type="entry name" value="Pseudouridine synthase I, catalytic domain, N-terminal subdomain"/>
    <property type="match status" value="1"/>
</dbReference>
<sequence length="291" mass="32867">MSEKLQKVLARAGLGSRRQIERWIEEGRITIDGQPATLGARVTPHQALRVDGRMVPAHAIQPKPRILIYHKPEGEVCTRSDPQGRPTVFEKLPPLRGARWIAVGRLDFNTSGLLLFTTDGELANRLMHPSREIEREYAVRILGKISDDMLARLKEGVMLEDGPAHFDTITNAGGTGANRWYHVTLKEGRNREVRRLWEAVGVQVSRLMRIRFGPVQLPPHFHAGRTVELDDDAAAALYEHVGLEPPLPPKAKTKPLAAKRARDPGRKRGRVETSRTRTESRRRAGRTERRR</sequence>
<dbReference type="InterPro" id="IPR020094">
    <property type="entry name" value="TruA/RsuA/RluB/E/F_N"/>
</dbReference>
<dbReference type="GO" id="GO:0005829">
    <property type="term" value="C:cytosol"/>
    <property type="evidence" value="ECO:0007669"/>
    <property type="project" value="UniProtKB-ARBA"/>
</dbReference>
<gene>
    <name evidence="11" type="ORF">SCL_1043</name>
</gene>
<keyword evidence="4 8" id="KW-0413">Isomerase</keyword>
<dbReference type="InterPro" id="IPR050343">
    <property type="entry name" value="RsuA_PseudoU_synthase"/>
</dbReference>
<dbReference type="InterPro" id="IPR000748">
    <property type="entry name" value="PsdUridine_synth_RsuA/RluB/E/F"/>
</dbReference>
<protein>
    <recommendedName>
        <fullName evidence="8">Pseudouridine synthase</fullName>
        <ecNumber evidence="8">5.4.99.-</ecNumber>
    </recommendedName>
</protein>
<dbReference type="SUPFAM" id="SSF55120">
    <property type="entry name" value="Pseudouridine synthase"/>
    <property type="match status" value="1"/>
</dbReference>
<evidence type="ECO:0000259" key="10">
    <source>
        <dbReference type="SMART" id="SM00363"/>
    </source>
</evidence>
<feature type="domain" description="RNA-binding S4" evidence="10">
    <location>
        <begin position="3"/>
        <end position="61"/>
    </location>
</feature>
<dbReference type="GO" id="GO:0160139">
    <property type="term" value="F:23S rRNA pseudouridine(2605) synthase activity"/>
    <property type="evidence" value="ECO:0007669"/>
    <property type="project" value="UniProtKB-EC"/>
</dbReference>
<evidence type="ECO:0000256" key="8">
    <source>
        <dbReference type="RuleBase" id="RU003887"/>
    </source>
</evidence>
<dbReference type="PANTHER" id="PTHR47683">
    <property type="entry name" value="PSEUDOURIDINE SYNTHASE FAMILY PROTEIN-RELATED"/>
    <property type="match status" value="1"/>
</dbReference>
<evidence type="ECO:0000256" key="4">
    <source>
        <dbReference type="ARBA" id="ARBA00023235"/>
    </source>
</evidence>
<dbReference type="GO" id="GO:0000455">
    <property type="term" value="P:enzyme-directed rRNA pseudouridine synthesis"/>
    <property type="evidence" value="ECO:0007669"/>
    <property type="project" value="UniProtKB-ARBA"/>
</dbReference>
<dbReference type="InterPro" id="IPR006145">
    <property type="entry name" value="PsdUridine_synth_RsuA/RluA"/>
</dbReference>
<accession>A0A1B4XEY5</accession>
<dbReference type="Proteomes" id="UP000243180">
    <property type="component" value="Chromosome"/>
</dbReference>
<dbReference type="InterPro" id="IPR020103">
    <property type="entry name" value="PsdUridine_synth_cat_dom_sf"/>
</dbReference>
<proteinExistence type="inferred from homology"/>
<dbReference type="FunCoup" id="A0A1B4XEY5">
    <property type="interactions" value="364"/>
</dbReference>
<dbReference type="AlphaFoldDB" id="A0A1B4XEY5"/>
<evidence type="ECO:0000256" key="2">
    <source>
        <dbReference type="ARBA" id="ARBA00022552"/>
    </source>
</evidence>
<dbReference type="OrthoDB" id="9807213at2"/>
<evidence type="ECO:0000256" key="9">
    <source>
        <dbReference type="SAM" id="MobiDB-lite"/>
    </source>
</evidence>
<organism evidence="11 12">
    <name type="scientific">Sulfuricaulis limicola</name>
    <dbReference type="NCBI Taxonomy" id="1620215"/>
    <lineage>
        <taxon>Bacteria</taxon>
        <taxon>Pseudomonadati</taxon>
        <taxon>Pseudomonadota</taxon>
        <taxon>Gammaproteobacteria</taxon>
        <taxon>Acidiferrobacterales</taxon>
        <taxon>Acidiferrobacteraceae</taxon>
        <taxon>Sulfuricaulis</taxon>
    </lineage>
</organism>
<dbReference type="NCBIfam" id="NF007976">
    <property type="entry name" value="PRK10700.1"/>
    <property type="match status" value="1"/>
</dbReference>
<dbReference type="Gene3D" id="3.10.290.10">
    <property type="entry name" value="RNA-binding S4 domain"/>
    <property type="match status" value="1"/>
</dbReference>
<dbReference type="CDD" id="cd00165">
    <property type="entry name" value="S4"/>
    <property type="match status" value="1"/>
</dbReference>
<comment type="catalytic activity">
    <reaction evidence="5">
        <text>uridine(2605) in 23S rRNA = pseudouridine(2605) in 23S rRNA</text>
        <dbReference type="Rhea" id="RHEA:42520"/>
        <dbReference type="Rhea" id="RHEA-COMP:10095"/>
        <dbReference type="Rhea" id="RHEA-COMP:10096"/>
        <dbReference type="ChEBI" id="CHEBI:65314"/>
        <dbReference type="ChEBI" id="CHEBI:65315"/>
        <dbReference type="EC" id="5.4.99.22"/>
    </reaction>
</comment>
<evidence type="ECO:0000256" key="6">
    <source>
        <dbReference type="ARBA" id="ARBA00037383"/>
    </source>
</evidence>
<dbReference type="InterPro" id="IPR018496">
    <property type="entry name" value="PsdUridine_synth_RsuA/RluB_CS"/>
</dbReference>
<dbReference type="SUPFAM" id="SSF55174">
    <property type="entry name" value="Alpha-L RNA-binding motif"/>
    <property type="match status" value="1"/>
</dbReference>
<evidence type="ECO:0000256" key="7">
    <source>
        <dbReference type="PROSITE-ProRule" id="PRU00182"/>
    </source>
</evidence>
<dbReference type="PROSITE" id="PS01149">
    <property type="entry name" value="PSI_RSU"/>
    <property type="match status" value="1"/>
</dbReference>
<dbReference type="EMBL" id="AP014879">
    <property type="protein sequence ID" value="BAV33358.1"/>
    <property type="molecule type" value="Genomic_DNA"/>
</dbReference>
<dbReference type="CDD" id="cd02556">
    <property type="entry name" value="PseudoU_synth_RluB"/>
    <property type="match status" value="1"/>
</dbReference>
<name>A0A1B4XEY5_9GAMM</name>
<evidence type="ECO:0000256" key="1">
    <source>
        <dbReference type="ARBA" id="ARBA00008348"/>
    </source>
</evidence>
<keyword evidence="12" id="KW-1185">Reference proteome</keyword>
<reference evidence="11 12" key="1">
    <citation type="submission" date="2015-05" db="EMBL/GenBank/DDBJ databases">
        <title>Complete genome sequence of a sulfur-oxidizing gammaproteobacterium strain HA5.</title>
        <authorList>
            <person name="Miura A."/>
            <person name="Kojima H."/>
            <person name="Fukui M."/>
        </authorList>
    </citation>
    <scope>NUCLEOTIDE SEQUENCE [LARGE SCALE GENOMIC DNA]</scope>
    <source>
        <strain evidence="11 12">HA5</strain>
    </source>
</reference>
<dbReference type="InParanoid" id="A0A1B4XEY5"/>
<evidence type="ECO:0000313" key="12">
    <source>
        <dbReference type="Proteomes" id="UP000243180"/>
    </source>
</evidence>
<dbReference type="Gene3D" id="3.30.70.1560">
    <property type="entry name" value="Alpha-L RNA-binding motif"/>
    <property type="match status" value="1"/>
</dbReference>
<keyword evidence="3 7" id="KW-0694">RNA-binding</keyword>
<feature type="compositionally biased region" description="Basic and acidic residues" evidence="9">
    <location>
        <begin position="260"/>
        <end position="291"/>
    </location>
</feature>
<dbReference type="InterPro" id="IPR042092">
    <property type="entry name" value="PsdUridine_s_RsuA/RluB/E/F_cat"/>
</dbReference>
<dbReference type="KEGG" id="slim:SCL_1043"/>
<dbReference type="Pfam" id="PF01479">
    <property type="entry name" value="S4"/>
    <property type="match status" value="1"/>
</dbReference>
<comment type="function">
    <text evidence="6">Responsible for synthesis of pseudouridine from uracil-2605 in 23S ribosomal RNA.</text>
</comment>
<dbReference type="NCBIfam" id="TIGR00093">
    <property type="entry name" value="pseudouridine synthase"/>
    <property type="match status" value="1"/>
</dbReference>
<dbReference type="InterPro" id="IPR036986">
    <property type="entry name" value="S4_RNA-bd_sf"/>
</dbReference>
<comment type="similarity">
    <text evidence="1 8">Belongs to the pseudouridine synthase RsuA family.</text>
</comment>
<dbReference type="Pfam" id="PF00849">
    <property type="entry name" value="PseudoU_synth_2"/>
    <property type="match status" value="1"/>
</dbReference>
<dbReference type="PANTHER" id="PTHR47683:SF3">
    <property type="entry name" value="RIBOSOMAL LARGE SUBUNIT PSEUDOURIDINE SYNTHASE B"/>
    <property type="match status" value="1"/>
</dbReference>
<keyword evidence="2" id="KW-0698">rRNA processing</keyword>
<dbReference type="RefSeq" id="WP_096360229.1">
    <property type="nucleotide sequence ID" value="NZ_AP014879.1"/>
</dbReference>